<evidence type="ECO:0000313" key="3">
    <source>
        <dbReference type="EMBL" id="GGO97744.1"/>
    </source>
</evidence>
<dbReference type="Pfam" id="PF00239">
    <property type="entry name" value="Resolvase"/>
    <property type="match status" value="1"/>
</dbReference>
<dbReference type="Gene3D" id="3.40.50.1390">
    <property type="entry name" value="Resolvase, N-terminal catalytic domain"/>
    <property type="match status" value="1"/>
</dbReference>
<reference evidence="3" key="2">
    <citation type="submission" date="2020-09" db="EMBL/GenBank/DDBJ databases">
        <authorList>
            <person name="Sun Q."/>
            <person name="Zhou Y."/>
        </authorList>
    </citation>
    <scope>NUCLEOTIDE SEQUENCE</scope>
    <source>
        <strain evidence="3">CGMCC 4.7372</strain>
    </source>
</reference>
<organism evidence="3 4">
    <name type="scientific">Actinomyces gaoshouyii</name>
    <dbReference type="NCBI Taxonomy" id="1960083"/>
    <lineage>
        <taxon>Bacteria</taxon>
        <taxon>Bacillati</taxon>
        <taxon>Actinomycetota</taxon>
        <taxon>Actinomycetes</taxon>
        <taxon>Actinomycetales</taxon>
        <taxon>Actinomycetaceae</taxon>
        <taxon>Actinomyces</taxon>
    </lineage>
</organism>
<comment type="caution">
    <text evidence="3">The sequence shown here is derived from an EMBL/GenBank/DDBJ whole genome shotgun (WGS) entry which is preliminary data.</text>
</comment>
<dbReference type="EMBL" id="BMNJ01000003">
    <property type="protein sequence ID" value="GGO97744.1"/>
    <property type="molecule type" value="Genomic_DNA"/>
</dbReference>
<dbReference type="RefSeq" id="WP_080462653.1">
    <property type="nucleotide sequence ID" value="NZ_BMNJ01000003.1"/>
</dbReference>
<keyword evidence="4" id="KW-1185">Reference proteome</keyword>
<reference evidence="3" key="1">
    <citation type="journal article" date="2014" name="Int. J. Syst. Evol. Microbiol.">
        <title>Complete genome sequence of Corynebacterium casei LMG S-19264T (=DSM 44701T), isolated from a smear-ripened cheese.</title>
        <authorList>
            <consortium name="US DOE Joint Genome Institute (JGI-PGF)"/>
            <person name="Walter F."/>
            <person name="Albersmeier A."/>
            <person name="Kalinowski J."/>
            <person name="Ruckert C."/>
        </authorList>
    </citation>
    <scope>NUCLEOTIDE SEQUENCE</scope>
    <source>
        <strain evidence="3">CGMCC 4.7372</strain>
    </source>
</reference>
<dbReference type="GO" id="GO:0003677">
    <property type="term" value="F:DNA binding"/>
    <property type="evidence" value="ECO:0007669"/>
    <property type="project" value="InterPro"/>
</dbReference>
<name>A0A8H9HD64_9ACTO</name>
<accession>A0A8H9HD64</accession>
<feature type="domain" description="Resolvase/invertase-type recombinase catalytic" evidence="2">
    <location>
        <begin position="6"/>
        <end position="63"/>
    </location>
</feature>
<evidence type="ECO:0000256" key="1">
    <source>
        <dbReference type="SAM" id="Coils"/>
    </source>
</evidence>
<feature type="coiled-coil region" evidence="1">
    <location>
        <begin position="116"/>
        <end position="143"/>
    </location>
</feature>
<dbReference type="InterPro" id="IPR006119">
    <property type="entry name" value="Resolv_N"/>
</dbReference>
<protein>
    <recommendedName>
        <fullName evidence="2">Resolvase/invertase-type recombinase catalytic domain-containing protein</fullName>
    </recommendedName>
</protein>
<keyword evidence="1" id="KW-0175">Coiled coil</keyword>
<dbReference type="Proteomes" id="UP000614239">
    <property type="component" value="Unassembled WGS sequence"/>
</dbReference>
<evidence type="ECO:0000313" key="4">
    <source>
        <dbReference type="Proteomes" id="UP000614239"/>
    </source>
</evidence>
<sequence length="245" mass="28163">MSLGAIIVKEFVEGGVSTTARRPALQDMLRYLDEEAAAGRGIDYIIVHTLDRLVRNRYDDTALGRHSKKQPDCTFHATLVTDIEQAVSRLYDRIHLDPTRRQQLQSALQHQLTSLTQQTTEQLQDYTTHRQQLERQRHKLLQAHYADAIDLDTLKTEQTRITRELTTIQRRQAALSQDLTDTQHLIRQARDLAQHAATAYHGTPDHLRRLLNQTLFDKIYITTNQDASHLTTTATHQPPFDSILT</sequence>
<dbReference type="OrthoDB" id="3217513at2"/>
<dbReference type="SUPFAM" id="SSF53041">
    <property type="entry name" value="Resolvase-like"/>
    <property type="match status" value="1"/>
</dbReference>
<evidence type="ECO:0000259" key="2">
    <source>
        <dbReference type="Pfam" id="PF00239"/>
    </source>
</evidence>
<dbReference type="AlphaFoldDB" id="A0A8H9HD64"/>
<dbReference type="GO" id="GO:0000150">
    <property type="term" value="F:DNA strand exchange activity"/>
    <property type="evidence" value="ECO:0007669"/>
    <property type="project" value="InterPro"/>
</dbReference>
<proteinExistence type="predicted"/>
<gene>
    <name evidence="3" type="ORF">GCM10011612_11020</name>
</gene>
<dbReference type="InterPro" id="IPR036162">
    <property type="entry name" value="Resolvase-like_N_sf"/>
</dbReference>